<feature type="compositionally biased region" description="Basic and acidic residues" evidence="1">
    <location>
        <begin position="419"/>
        <end position="433"/>
    </location>
</feature>
<feature type="region of interest" description="Disordered" evidence="1">
    <location>
        <begin position="202"/>
        <end position="253"/>
    </location>
</feature>
<dbReference type="Proteomes" id="UP000014629">
    <property type="component" value="Unassembled WGS sequence"/>
</dbReference>
<feature type="region of interest" description="Disordered" evidence="1">
    <location>
        <begin position="742"/>
        <end position="805"/>
    </location>
</feature>
<feature type="region of interest" description="Disordered" evidence="1">
    <location>
        <begin position="506"/>
        <end position="535"/>
    </location>
</feature>
<feature type="compositionally biased region" description="Low complexity" evidence="1">
    <location>
        <begin position="227"/>
        <end position="243"/>
    </location>
</feature>
<feature type="compositionally biased region" description="Basic and acidic residues" evidence="1">
    <location>
        <begin position="212"/>
        <end position="226"/>
    </location>
</feature>
<comment type="caution">
    <text evidence="2">The sequence shown here is derived from an EMBL/GenBank/DDBJ whole genome shotgun (WGS) entry which is preliminary data.</text>
</comment>
<feature type="region of interest" description="Disordered" evidence="1">
    <location>
        <begin position="23"/>
        <end position="90"/>
    </location>
</feature>
<feature type="region of interest" description="Disordered" evidence="1">
    <location>
        <begin position="640"/>
        <end position="712"/>
    </location>
</feature>
<evidence type="ECO:0000256" key="1">
    <source>
        <dbReference type="SAM" id="MobiDB-lite"/>
    </source>
</evidence>
<dbReference type="AlphaFoldDB" id="S3ZD70"/>
<name>S3ZD70_9ACTN</name>
<reference evidence="2 3" key="1">
    <citation type="submission" date="2013-02" db="EMBL/GenBank/DDBJ databases">
        <title>Draft Genome Sequence of Streptomyces aurantiacus, Which Produces Setomimycin.</title>
        <authorList>
            <person name="Gruening B.A."/>
            <person name="Praeg A."/>
            <person name="Erxleben A."/>
            <person name="Guenther S."/>
            <person name="Mueller M."/>
        </authorList>
    </citation>
    <scope>NUCLEOTIDE SEQUENCE [LARGE SCALE GENOMIC DNA]</scope>
    <source>
        <strain evidence="2 3">JA 4570</strain>
    </source>
</reference>
<proteinExistence type="predicted"/>
<feature type="compositionally biased region" description="Basic and acidic residues" evidence="1">
    <location>
        <begin position="675"/>
        <end position="701"/>
    </location>
</feature>
<dbReference type="EMBL" id="AOPZ01000301">
    <property type="protein sequence ID" value="EPH41606.1"/>
    <property type="molecule type" value="Genomic_DNA"/>
</dbReference>
<feature type="region of interest" description="Disordered" evidence="1">
    <location>
        <begin position="358"/>
        <end position="445"/>
    </location>
</feature>
<feature type="compositionally biased region" description="Basic and acidic residues" evidence="1">
    <location>
        <begin position="776"/>
        <end position="787"/>
    </location>
</feature>
<keyword evidence="3" id="KW-1185">Reference proteome</keyword>
<sequence>MLARARVTFRGLVTFRARVGALAQRDAGPPGQRESARGGGLRGGAGCRGQRRVQVSAGLRDPPAQHPVPGQRVDHAQRAARRPAPERRVQGPAQIGAFLVEEIQPPPLLRAVQQPARAHGQFGVVGAVPLAHGVELARLPELFGAVLPYGLQDAVPRPVRPVRGHHQGAVHQAGEEVEHIGPAHGAARADGPRGVERAAVVHGQAPQNRALRRCEQRPAPVDDRAEGALPRRGAAEAAGEQGEPVVDAGQQPVHPHRAYARRRQLQRQREPVQADAQFGDRLRVVRAEPRPGAVLKPGPPPEQFHGARQVERRHRPHPLAAHVERLLAGREDAEPRYVTQQYVRQLGDRVHEMLAVVEYDEQPPPAQRPRQPPGRGHRGTRLLMQPEHPGHRLGHGVRAAPGRAVEARELDQPHPVGKPVREPLRRRDGEPRLAHPAGPGEGHKAGHVEELTYSRHVVVPPDEAGDGGGKVGAGRCPGPGVRFTAVRRRPEGTRGSDVCGSAAWARPATTRPRRINGPSRPRGGAAGGHSQRSVQRRILAQDRPVQRREFRPRREAEVVREAAAQILVRVEGLRLAARAVQRAKLRGPQPLPQRMAPDQVGEVRGERPVLAQLQARLGLFLPRGEPVLLQAADRAARERGVGEARERLAAPQPQRLLQEPRLRAGPVRGRPRPLQQEREPARVDRVRRDAQRVTGGPRRDQGPAARLGPLQRPAELGHLALERVRRMVGQLLAPQPVDQPVRRHRVAGVHQQMGQERADLGTGDGRLRAVRRPHGRRTEHPESHADDDNPPGERPAAGSDDAPPT</sequence>
<protein>
    <submittedName>
        <fullName evidence="2">Putative Regulator protein</fullName>
    </submittedName>
</protein>
<feature type="compositionally biased region" description="Basic and acidic residues" evidence="1">
    <location>
        <begin position="72"/>
        <end position="89"/>
    </location>
</feature>
<accession>S3ZD70</accession>
<evidence type="ECO:0000313" key="2">
    <source>
        <dbReference type="EMBL" id="EPH41606.1"/>
    </source>
</evidence>
<dbReference type="PATRIC" id="fig|1286094.4.peg.5262"/>
<feature type="compositionally biased region" description="Pro residues" evidence="1">
    <location>
        <begin position="362"/>
        <end position="372"/>
    </location>
</feature>
<feature type="compositionally biased region" description="Gly residues" evidence="1">
    <location>
        <begin position="37"/>
        <end position="47"/>
    </location>
</feature>
<evidence type="ECO:0000313" key="3">
    <source>
        <dbReference type="Proteomes" id="UP000014629"/>
    </source>
</evidence>
<organism evidence="2 3">
    <name type="scientific">Streptomyces aurantiacus JA 4570</name>
    <dbReference type="NCBI Taxonomy" id="1286094"/>
    <lineage>
        <taxon>Bacteria</taxon>
        <taxon>Bacillati</taxon>
        <taxon>Actinomycetota</taxon>
        <taxon>Actinomycetes</taxon>
        <taxon>Kitasatosporales</taxon>
        <taxon>Streptomycetaceae</taxon>
        <taxon>Streptomyces</taxon>
        <taxon>Streptomyces aurantiacus group</taxon>
    </lineage>
</organism>
<gene>
    <name evidence="2" type="ORF">STRAU_5329</name>
</gene>